<keyword evidence="2" id="KW-0472">Membrane</keyword>
<accession>A0A804NRX3</accession>
<evidence type="ECO:0000313" key="4">
    <source>
        <dbReference type="Proteomes" id="UP000007305"/>
    </source>
</evidence>
<keyword evidence="4" id="KW-1185">Reference proteome</keyword>
<feature type="transmembrane region" description="Helical" evidence="2">
    <location>
        <begin position="37"/>
        <end position="60"/>
    </location>
</feature>
<dbReference type="AlphaFoldDB" id="A0A804NRX3"/>
<organism evidence="3 4">
    <name type="scientific">Zea mays</name>
    <name type="common">Maize</name>
    <dbReference type="NCBI Taxonomy" id="4577"/>
    <lineage>
        <taxon>Eukaryota</taxon>
        <taxon>Viridiplantae</taxon>
        <taxon>Streptophyta</taxon>
        <taxon>Embryophyta</taxon>
        <taxon>Tracheophyta</taxon>
        <taxon>Spermatophyta</taxon>
        <taxon>Magnoliopsida</taxon>
        <taxon>Liliopsida</taxon>
        <taxon>Poales</taxon>
        <taxon>Poaceae</taxon>
        <taxon>PACMAD clade</taxon>
        <taxon>Panicoideae</taxon>
        <taxon>Andropogonodae</taxon>
        <taxon>Andropogoneae</taxon>
        <taxon>Tripsacinae</taxon>
        <taxon>Zea</taxon>
    </lineage>
</organism>
<reference evidence="3" key="3">
    <citation type="submission" date="2021-05" db="UniProtKB">
        <authorList>
            <consortium name="EnsemblPlants"/>
        </authorList>
    </citation>
    <scope>IDENTIFICATION</scope>
    <source>
        <strain evidence="3">cv. B73</strain>
    </source>
</reference>
<feature type="region of interest" description="Disordered" evidence="1">
    <location>
        <begin position="1"/>
        <end position="26"/>
    </location>
</feature>
<protein>
    <submittedName>
        <fullName evidence="3">Uncharacterized protein</fullName>
    </submittedName>
</protein>
<reference evidence="4" key="1">
    <citation type="journal article" date="2009" name="Science">
        <title>The B73 maize genome: complexity, diversity, and dynamics.</title>
        <authorList>
            <person name="Schnable P.S."/>
            <person name="Ware D."/>
            <person name="Fulton R.S."/>
            <person name="Stein J.C."/>
            <person name="Wei F."/>
            <person name="Pasternak S."/>
            <person name="Liang C."/>
            <person name="Zhang J."/>
            <person name="Fulton L."/>
            <person name="Graves T.A."/>
            <person name="Minx P."/>
            <person name="Reily A.D."/>
            <person name="Courtney L."/>
            <person name="Kruchowski S.S."/>
            <person name="Tomlinson C."/>
            <person name="Strong C."/>
            <person name="Delehaunty K."/>
            <person name="Fronick C."/>
            <person name="Courtney B."/>
            <person name="Rock S.M."/>
            <person name="Belter E."/>
            <person name="Du F."/>
            <person name="Kim K."/>
            <person name="Abbott R.M."/>
            <person name="Cotton M."/>
            <person name="Levy A."/>
            <person name="Marchetto P."/>
            <person name="Ochoa K."/>
            <person name="Jackson S.M."/>
            <person name="Gillam B."/>
            <person name="Chen W."/>
            <person name="Yan L."/>
            <person name="Higginbotham J."/>
            <person name="Cardenas M."/>
            <person name="Waligorski J."/>
            <person name="Applebaum E."/>
            <person name="Phelps L."/>
            <person name="Falcone J."/>
            <person name="Kanchi K."/>
            <person name="Thane T."/>
            <person name="Scimone A."/>
            <person name="Thane N."/>
            <person name="Henke J."/>
            <person name="Wang T."/>
            <person name="Ruppert J."/>
            <person name="Shah N."/>
            <person name="Rotter K."/>
            <person name="Hodges J."/>
            <person name="Ingenthron E."/>
            <person name="Cordes M."/>
            <person name="Kohlberg S."/>
            <person name="Sgro J."/>
            <person name="Delgado B."/>
            <person name="Mead K."/>
            <person name="Chinwalla A."/>
            <person name="Leonard S."/>
            <person name="Crouse K."/>
            <person name="Collura K."/>
            <person name="Kudrna D."/>
            <person name="Currie J."/>
            <person name="He R."/>
            <person name="Angelova A."/>
            <person name="Rajasekar S."/>
            <person name="Mueller T."/>
            <person name="Lomeli R."/>
            <person name="Scara G."/>
            <person name="Ko A."/>
            <person name="Delaney K."/>
            <person name="Wissotski M."/>
            <person name="Lopez G."/>
            <person name="Campos D."/>
            <person name="Braidotti M."/>
            <person name="Ashley E."/>
            <person name="Golser W."/>
            <person name="Kim H."/>
            <person name="Lee S."/>
            <person name="Lin J."/>
            <person name="Dujmic Z."/>
            <person name="Kim W."/>
            <person name="Talag J."/>
            <person name="Zuccolo A."/>
            <person name="Fan C."/>
            <person name="Sebastian A."/>
            <person name="Kramer M."/>
            <person name="Spiegel L."/>
            <person name="Nascimento L."/>
            <person name="Zutavern T."/>
            <person name="Miller B."/>
            <person name="Ambroise C."/>
            <person name="Muller S."/>
            <person name="Spooner W."/>
            <person name="Narechania A."/>
            <person name="Ren L."/>
            <person name="Wei S."/>
            <person name="Kumari S."/>
            <person name="Faga B."/>
            <person name="Levy M.J."/>
            <person name="McMahan L."/>
            <person name="Van Buren P."/>
            <person name="Vaughn M.W."/>
            <person name="Ying K."/>
            <person name="Yeh C.-T."/>
            <person name="Emrich S.J."/>
            <person name="Jia Y."/>
            <person name="Kalyanaraman A."/>
            <person name="Hsia A.-P."/>
            <person name="Barbazuk W.B."/>
            <person name="Baucom R.S."/>
            <person name="Brutnell T.P."/>
            <person name="Carpita N.C."/>
            <person name="Chaparro C."/>
            <person name="Chia J.-M."/>
            <person name="Deragon J.-M."/>
            <person name="Estill J.C."/>
            <person name="Fu Y."/>
            <person name="Jeddeloh J.A."/>
            <person name="Han Y."/>
            <person name="Lee H."/>
            <person name="Li P."/>
            <person name="Lisch D.R."/>
            <person name="Liu S."/>
            <person name="Liu Z."/>
            <person name="Nagel D.H."/>
            <person name="McCann M.C."/>
            <person name="SanMiguel P."/>
            <person name="Myers A.M."/>
            <person name="Nettleton D."/>
            <person name="Nguyen J."/>
            <person name="Penning B.W."/>
            <person name="Ponnala L."/>
            <person name="Schneider K.L."/>
            <person name="Schwartz D.C."/>
            <person name="Sharma A."/>
            <person name="Soderlund C."/>
            <person name="Springer N.M."/>
            <person name="Sun Q."/>
            <person name="Wang H."/>
            <person name="Waterman M."/>
            <person name="Westerman R."/>
            <person name="Wolfgruber T.K."/>
            <person name="Yang L."/>
            <person name="Yu Y."/>
            <person name="Zhang L."/>
            <person name="Zhou S."/>
            <person name="Zhu Q."/>
            <person name="Bennetzen J.L."/>
            <person name="Dawe R.K."/>
            <person name="Jiang J."/>
            <person name="Jiang N."/>
            <person name="Presting G.G."/>
            <person name="Wessler S.R."/>
            <person name="Aluru S."/>
            <person name="Martienssen R.A."/>
            <person name="Clifton S.W."/>
            <person name="McCombie W.R."/>
            <person name="Wing R.A."/>
            <person name="Wilson R.K."/>
        </authorList>
    </citation>
    <scope>NUCLEOTIDE SEQUENCE [LARGE SCALE GENOMIC DNA]</scope>
    <source>
        <strain evidence="4">cv. B73</strain>
    </source>
</reference>
<keyword evidence="2" id="KW-0812">Transmembrane</keyword>
<dbReference type="Proteomes" id="UP000007305">
    <property type="component" value="Chromosome 4"/>
</dbReference>
<evidence type="ECO:0000313" key="3">
    <source>
        <dbReference type="EnsemblPlants" id="Zm00001eb181520_P001"/>
    </source>
</evidence>
<dbReference type="InParanoid" id="A0A804NRX3"/>
<evidence type="ECO:0000256" key="2">
    <source>
        <dbReference type="SAM" id="Phobius"/>
    </source>
</evidence>
<keyword evidence="2" id="KW-1133">Transmembrane helix</keyword>
<reference evidence="3" key="2">
    <citation type="submission" date="2019-07" db="EMBL/GenBank/DDBJ databases">
        <authorList>
            <person name="Seetharam A."/>
            <person name="Woodhouse M."/>
            <person name="Cannon E."/>
        </authorList>
    </citation>
    <scope>NUCLEOTIDE SEQUENCE [LARGE SCALE GENOMIC DNA]</scope>
    <source>
        <strain evidence="3">cv. B73</strain>
    </source>
</reference>
<dbReference type="EnsemblPlants" id="Zm00001eb181520_T001">
    <property type="protein sequence ID" value="Zm00001eb181520_P001"/>
    <property type="gene ID" value="Zm00001eb181520"/>
</dbReference>
<evidence type="ECO:0000256" key="1">
    <source>
        <dbReference type="SAM" id="MobiDB-lite"/>
    </source>
</evidence>
<feature type="compositionally biased region" description="Gly residues" evidence="1">
    <location>
        <begin position="1"/>
        <end position="10"/>
    </location>
</feature>
<sequence length="149" mass="15729">MGVGGGGGGEVAAVSAPTKEAGKDAEDGNGWTLKAKLIAVAVLVWLLGAATLGVFLHSYFRHAALRKVEEGLVSLCEKCARLLQDQFAISINHVHALAILVVTFHYEKHPPALDQVRASLHPSSSESLVRHSSPASTTTDDLRPLLLSS</sequence>
<proteinExistence type="predicted"/>
<dbReference type="Gramene" id="Zm00001eb181520_T001">
    <property type="protein sequence ID" value="Zm00001eb181520_P001"/>
    <property type="gene ID" value="Zm00001eb181520"/>
</dbReference>
<dbReference type="Gene3D" id="6.10.250.1190">
    <property type="match status" value="1"/>
</dbReference>
<feature type="region of interest" description="Disordered" evidence="1">
    <location>
        <begin position="125"/>
        <end position="149"/>
    </location>
</feature>
<name>A0A804NRX3_MAIZE</name>